<dbReference type="SUPFAM" id="SSF103473">
    <property type="entry name" value="MFS general substrate transporter"/>
    <property type="match status" value="1"/>
</dbReference>
<evidence type="ECO:0000256" key="4">
    <source>
        <dbReference type="ARBA" id="ARBA00023136"/>
    </source>
</evidence>
<feature type="transmembrane region" description="Helical" evidence="5">
    <location>
        <begin position="171"/>
        <end position="193"/>
    </location>
</feature>
<dbReference type="EMBL" id="RHFK02000009">
    <property type="protein sequence ID" value="TWW70935.1"/>
    <property type="molecule type" value="Genomic_DNA"/>
</dbReference>
<keyword evidence="4 5" id="KW-0472">Membrane</keyword>
<dbReference type="PROSITE" id="PS00216">
    <property type="entry name" value="SUGAR_TRANSPORT_1"/>
    <property type="match status" value="1"/>
</dbReference>
<keyword evidence="7" id="KW-1185">Reference proteome</keyword>
<feature type="transmembrane region" description="Helical" evidence="5">
    <location>
        <begin position="89"/>
        <end position="106"/>
    </location>
</feature>
<keyword evidence="2 5" id="KW-0812">Transmembrane</keyword>
<feature type="transmembrane region" description="Helical" evidence="5">
    <location>
        <begin position="199"/>
        <end position="219"/>
    </location>
</feature>
<dbReference type="InterPro" id="IPR036259">
    <property type="entry name" value="MFS_trans_sf"/>
</dbReference>
<comment type="caution">
    <text evidence="6">The sequence shown here is derived from an EMBL/GenBank/DDBJ whole genome shotgun (WGS) entry which is preliminary data.</text>
</comment>
<evidence type="ECO:0000256" key="5">
    <source>
        <dbReference type="SAM" id="Phobius"/>
    </source>
</evidence>
<feature type="transmembrane region" description="Helical" evidence="5">
    <location>
        <begin position="21"/>
        <end position="42"/>
    </location>
</feature>
<gene>
    <name evidence="6" type="ORF">D4764_17G0004180</name>
</gene>
<dbReference type="Proteomes" id="UP000324091">
    <property type="component" value="Chromosome 17"/>
</dbReference>
<dbReference type="Pfam" id="PF00083">
    <property type="entry name" value="Sugar_tr"/>
    <property type="match status" value="1"/>
</dbReference>
<protein>
    <submittedName>
        <fullName evidence="6">Solute carrier family 22 member 13</fullName>
    </submittedName>
</protein>
<feature type="transmembrane region" description="Helical" evidence="5">
    <location>
        <begin position="317"/>
        <end position="342"/>
    </location>
</feature>
<keyword evidence="3 5" id="KW-1133">Transmembrane helix</keyword>
<dbReference type="AlphaFoldDB" id="A0A5C6NVH4"/>
<feature type="transmembrane region" description="Helical" evidence="5">
    <location>
        <begin position="113"/>
        <end position="131"/>
    </location>
</feature>
<dbReference type="GO" id="GO:0016020">
    <property type="term" value="C:membrane"/>
    <property type="evidence" value="ECO:0007669"/>
    <property type="project" value="UniProtKB-SubCell"/>
</dbReference>
<organism evidence="6 7">
    <name type="scientific">Takifugu flavidus</name>
    <name type="common">sansaifugu</name>
    <dbReference type="NCBI Taxonomy" id="433684"/>
    <lineage>
        <taxon>Eukaryota</taxon>
        <taxon>Metazoa</taxon>
        <taxon>Chordata</taxon>
        <taxon>Craniata</taxon>
        <taxon>Vertebrata</taxon>
        <taxon>Euteleostomi</taxon>
        <taxon>Actinopterygii</taxon>
        <taxon>Neopterygii</taxon>
        <taxon>Teleostei</taxon>
        <taxon>Neoteleostei</taxon>
        <taxon>Acanthomorphata</taxon>
        <taxon>Eupercaria</taxon>
        <taxon>Tetraodontiformes</taxon>
        <taxon>Tetradontoidea</taxon>
        <taxon>Tetraodontidae</taxon>
        <taxon>Takifugu</taxon>
    </lineage>
</organism>
<evidence type="ECO:0000256" key="1">
    <source>
        <dbReference type="ARBA" id="ARBA00004141"/>
    </source>
</evidence>
<name>A0A5C6NVH4_9TELE</name>
<dbReference type="Gene3D" id="1.20.1250.20">
    <property type="entry name" value="MFS general substrate transporter like domains"/>
    <property type="match status" value="1"/>
</dbReference>
<evidence type="ECO:0000313" key="7">
    <source>
        <dbReference type="Proteomes" id="UP000324091"/>
    </source>
</evidence>
<reference evidence="6 7" key="1">
    <citation type="submission" date="2019-04" db="EMBL/GenBank/DDBJ databases">
        <title>Chromosome genome assembly for Takifugu flavidus.</title>
        <authorList>
            <person name="Xiao S."/>
        </authorList>
    </citation>
    <scope>NUCLEOTIDE SEQUENCE [LARGE SCALE GENOMIC DNA]</scope>
    <source>
        <strain evidence="6">HTHZ2018</strain>
        <tissue evidence="6">Muscle</tissue>
    </source>
</reference>
<evidence type="ECO:0000313" key="6">
    <source>
        <dbReference type="EMBL" id="TWW70935.1"/>
    </source>
</evidence>
<evidence type="ECO:0000256" key="2">
    <source>
        <dbReference type="ARBA" id="ARBA00022692"/>
    </source>
</evidence>
<dbReference type="PANTHER" id="PTHR24064">
    <property type="entry name" value="SOLUTE CARRIER FAMILY 22 MEMBER"/>
    <property type="match status" value="1"/>
</dbReference>
<comment type="subcellular location">
    <subcellularLocation>
        <location evidence="1">Membrane</location>
        <topology evidence="1">Multi-pass membrane protein</topology>
    </subcellularLocation>
</comment>
<sequence length="540" mass="60833">MSNFGQILKEIGEFGLFQKRLVALLCIPSIFVAFDVISQVFIGLNFPHHCNTDWIFSRKPNLTRERQKNLTLPFNLVCESSSLIESSQSVYMAGLLVGALLMGPIADRFGRRFVVLLSVSLLLVFSVGNAFSPNIYVYMALKFLSGISTSGIVASAFVIGGEWSDSSKFALCTILCHSTYALGLMILSGVAYLIPNWRILQLVLFSPLILVLGIFYWILPESARWLLTQGRKNRAIQEIQKAAKMNGRTISQELLKKWKFPHVSVLCPFSNVLGGEKAKQQSYSLGVQLVWQNGVGLNSMCGRLAGILAPLVRLLEVYHYTIPMLIYGIIPVSAGVLCLFLPETLNTELQDHVELRGNLRCSAKTCKETVHFPALQDQVQGKRDVSSFVDFVNKLIVNFSKRFDSFCFGQQLTIFIRNPFLITDVRGYSKEVTHLFKWANVAPLQMELVDLQAYVALREQFRGTDPDTFWFQIVSALYTMTMFGSTYSCETAFSTMNIIKTKYRSRLTNELLHMCMRMALTPFRPRFTTLPGKAAAQFSH</sequence>
<dbReference type="InterPro" id="IPR005828">
    <property type="entry name" value="MFS_sugar_transport-like"/>
</dbReference>
<feature type="transmembrane region" description="Helical" evidence="5">
    <location>
        <begin position="137"/>
        <end position="159"/>
    </location>
</feature>
<dbReference type="GO" id="GO:0022857">
    <property type="term" value="F:transmembrane transporter activity"/>
    <property type="evidence" value="ECO:0007669"/>
    <property type="project" value="InterPro"/>
</dbReference>
<accession>A0A5C6NVH4</accession>
<evidence type="ECO:0000256" key="3">
    <source>
        <dbReference type="ARBA" id="ARBA00022989"/>
    </source>
</evidence>
<dbReference type="InterPro" id="IPR005829">
    <property type="entry name" value="Sugar_transporter_CS"/>
</dbReference>
<proteinExistence type="predicted"/>